<proteinExistence type="predicted"/>
<evidence type="ECO:0000313" key="7">
    <source>
        <dbReference type="Proteomes" id="UP000651057"/>
    </source>
</evidence>
<keyword evidence="3 5" id="KW-1133">Transmembrane helix</keyword>
<name>A0A936ZP00_9FLAO</name>
<keyword evidence="7" id="KW-1185">Reference proteome</keyword>
<gene>
    <name evidence="6" type="ORF">JJQ60_04535</name>
</gene>
<reference evidence="6" key="1">
    <citation type="submission" date="2021-01" db="EMBL/GenBank/DDBJ databases">
        <authorList>
            <person name="Zhong Y.L."/>
        </authorList>
    </citation>
    <scope>NUCLEOTIDE SEQUENCE</scope>
    <source>
        <strain evidence="6">KCTC 23302</strain>
    </source>
</reference>
<evidence type="ECO:0000313" key="6">
    <source>
        <dbReference type="EMBL" id="MBL0682772.1"/>
    </source>
</evidence>
<evidence type="ECO:0000256" key="3">
    <source>
        <dbReference type="ARBA" id="ARBA00022989"/>
    </source>
</evidence>
<evidence type="ECO:0000256" key="4">
    <source>
        <dbReference type="ARBA" id="ARBA00023136"/>
    </source>
</evidence>
<dbReference type="Proteomes" id="UP000651057">
    <property type="component" value="Unassembled WGS sequence"/>
</dbReference>
<sequence>MKQDRSVLVITHLSQLLDLITGFGGFIVPLILWLTQRERVLAMDEHGKSIMNFQISMFIYAIICVPLTLLFGLGALGLAVIAILCFVFPIINAIRANKGERPSYPLSMDIIK</sequence>
<protein>
    <submittedName>
        <fullName evidence="6">DUF4870 domain-containing protein</fullName>
    </submittedName>
</protein>
<dbReference type="Pfam" id="PF09685">
    <property type="entry name" value="MamF_MmsF"/>
    <property type="match status" value="1"/>
</dbReference>
<dbReference type="AlphaFoldDB" id="A0A936ZP00"/>
<comment type="subcellular location">
    <subcellularLocation>
        <location evidence="1">Membrane</location>
        <topology evidence="1">Multi-pass membrane protein</topology>
    </subcellularLocation>
</comment>
<evidence type="ECO:0000256" key="1">
    <source>
        <dbReference type="ARBA" id="ARBA00004141"/>
    </source>
</evidence>
<dbReference type="EMBL" id="JAERQJ010000001">
    <property type="protein sequence ID" value="MBL0682772.1"/>
    <property type="molecule type" value="Genomic_DNA"/>
</dbReference>
<keyword evidence="2 5" id="KW-0812">Transmembrane</keyword>
<dbReference type="RefSeq" id="WP_201917057.1">
    <property type="nucleotide sequence ID" value="NZ_BAABAX010000021.1"/>
</dbReference>
<evidence type="ECO:0000256" key="2">
    <source>
        <dbReference type="ARBA" id="ARBA00022692"/>
    </source>
</evidence>
<organism evidence="6 7">
    <name type="scientific">Aquimarina mytili</name>
    <dbReference type="NCBI Taxonomy" id="874423"/>
    <lineage>
        <taxon>Bacteria</taxon>
        <taxon>Pseudomonadati</taxon>
        <taxon>Bacteroidota</taxon>
        <taxon>Flavobacteriia</taxon>
        <taxon>Flavobacteriales</taxon>
        <taxon>Flavobacteriaceae</taxon>
        <taxon>Aquimarina</taxon>
    </lineage>
</organism>
<evidence type="ECO:0000256" key="5">
    <source>
        <dbReference type="SAM" id="Phobius"/>
    </source>
</evidence>
<keyword evidence="4 5" id="KW-0472">Membrane</keyword>
<accession>A0A936ZP00</accession>
<feature type="transmembrane region" description="Helical" evidence="5">
    <location>
        <begin position="7"/>
        <end position="34"/>
    </location>
</feature>
<feature type="transmembrane region" description="Helical" evidence="5">
    <location>
        <begin position="58"/>
        <end position="91"/>
    </location>
</feature>
<dbReference type="InterPro" id="IPR019109">
    <property type="entry name" value="MamF_MmsF"/>
</dbReference>
<comment type="caution">
    <text evidence="6">The sequence shown here is derived from an EMBL/GenBank/DDBJ whole genome shotgun (WGS) entry which is preliminary data.</text>
</comment>